<dbReference type="InterPro" id="IPR036116">
    <property type="entry name" value="FN3_sf"/>
</dbReference>
<evidence type="ECO:0000313" key="2">
    <source>
        <dbReference type="EMBL" id="QHT90349.1"/>
    </source>
</evidence>
<evidence type="ECO:0000259" key="1">
    <source>
        <dbReference type="PROSITE" id="PS50853"/>
    </source>
</evidence>
<dbReference type="SUPFAM" id="SSF49265">
    <property type="entry name" value="Fibronectin type III"/>
    <property type="match status" value="2"/>
</dbReference>
<dbReference type="EMBL" id="MN740153">
    <property type="protein sequence ID" value="QHT90349.1"/>
    <property type="molecule type" value="Genomic_DNA"/>
</dbReference>
<dbReference type="SMART" id="SM00060">
    <property type="entry name" value="FN3"/>
    <property type="match status" value="25"/>
</dbReference>
<dbReference type="SUPFAM" id="SSF49899">
    <property type="entry name" value="Concanavalin A-like lectins/glucanases"/>
    <property type="match status" value="7"/>
</dbReference>
<sequence length="7924" mass="856483">MASPALNYVYDGPVYVIQASGGFQTQQSFDTVHRLTEAVIFQYDVTNSVEVLFDVRTFNTLIGISKDLDNINVTSDHFYDISTNSLHVDSISLSASQFVTGLGNNTSNVISVGCLDTLYHDFTNYVEQYFGFKGQIGTNNIYGTASLYSGLNDFYPNHGVFDASAFLNIITSSPNNGQGAYINDLSGQITINNITQLLRYAVDTNIFGNRDPSNGVTASDPYNHANYGVTDGFFADDLIFIPSQGIQITLNLAIQSGSFTSTTMITTGQYADIQDTSFNALTNSSGTFIETSNFSNTGIGRTVSAPLLIRLANLTNAQNSGFTVKTTAIGPYLVSFELLGQYTSVNVTRNGTLLAEKVTGPVFTDNNSKYPLSPASNYSYIFQSFIGSSAGIAYTTSITTAIPPAPAPTVTVANIASFTTRTRTASSIYFDFSGNFASYTMYRGSTLIYGGTYSDVSYVDTGLSANSAYVYTIIPYTSSSSAGTSINITTYTLSNITGITSTYIDISSIYLNIAGSYSSYKLYRNDKLPIVLFSGASTSYNDTSLNPNTTYTYTISSYNVITDLTTYPSTSWSFTTLPVLSSLSVGIQTATSIKLLFTGSYQYVTITRSDGVTFVNQPNDVSFLNTDLTPNTTYSYTVVPYNVTGNGSSRTISTCTLGGVTANSFTVSAYTSQNITLSFSGTYSFLKLYRNGSLLPGADDISNTNTYNDSTVVPNTTYTYTLYPYNILGQYGVTQTVIQTTLSTLTSFYVGTQTATTTKLLFAGSYKYVKLIRTDGGLNRNIYNDISYTDTNSPDQTYTYTATPYDIYGNVNNSATLSINIYTLPLLTGSLSLGSVTGSSVQIGFAGSYNYVDICRNGILIAHNVYGTNYTDTNSVLGNTNYVYTVTPYNLSSPINTPGSQATIATTTLPIINPPITYIPSLTSIKLFYNGQYDYVDICRNGLSFTGIKDVSFVETNLMDDYLYNYTIVPKSNSGNIGTSQQISVYTLPKLISFTNGTITTNSIVLNFTGNYQYVKLYRNNVLIANNINGNTYLDTSLNSNTTYNYTTTPYNPYDISGSSLSLNGLFTYPQITSFVTKNIQTNSIGLNFLGFFDYVSLIRSDGGMNIYSLRDTSYTDTYGILSNHLYSYTVTPYHSDGTNGNSLNLSIYSLPYLQSFYVDSASTASDSIQLDYSGNYDSVDILRTSDNVFIAQKYTNSFFLDTSVNRNTNYAYQITPYNPAPYLLSGSKLSLQTFSYPKIDTSVNELVDTTSIQLFYKGAYDYISITRDGTTLVTNWTDVSYADTGLTSNTPYQYTLTPYHIDVCNGNIGIAGVPLVLPSIYTLATIYTNPPVISNNSVLLDVSGTYSNISITRNQTGGRNIIEVAYLGQSTDLLPYTYKIVDTKIVYWDDMTMDCTLDPYHMLDPSGVVQESVISVILQIAENRALNYRNDSFVDYGLNSNALYTYSIIPYNRAGYPSNPFTFTVNTLPLLIDLYATPNGNDITSTYIMYDGSYDHVKIYRDNTLVGSDISAGSFLDTGLVANFYPYNYTVIPYNMSNNEWSSLSISISTLPLLDAGSFVTSQITSTSITLSYSGRYSTVSVYNTSVSVDLSSVILLSTGNSCINRNLSPNTSYNYLICPYNSMNQLGITASLSTTTAPLLTQLSIGTKDISSIQLLFDGSYSYVNIYSNGNLVSNVNTSKTFKHTGLTANTNYQYAIIPYNTYNRAGDNLYISAYTLPLLRPYLYSYNIQSNISTVASNGSMISLLQLNYDGSYGYVDISRNGAGIITNYTSNLYVDSYLTPNTTYSYVITPFSSNDEIGVSLQFAVTTAPIITSVISGSKTNSSSIQLVISGNYAWFDLSRNGITRDVNVNTTSYRDTNNIIANNIYIYVLTPYNSAGISGTPYTFTGYSYPMMNTGSYVNNQKINSLVVNFTGLYNYVKIQRYNGIGTLLFTNPISTGTQFLDTNLTANTTYTYILTPYNQTFPAQDGSSVILSGTTLPLLYTVGGGIKTSTTAQILFTGAYDHVLLHCTSDITVSDATSYDISYTFTGLAPNTSYTFSLTPYDIYNNAGSSLSITIYNLPLLSSNHVTIGITTIHSIQLLFSDVFSYVHIFRNGTDINGGNPIRDTSFVDTGLSEYTNYTYQIVPYNNNNDPGTSVSITATTVLALPYISTVNTGIEDISSIQLIYTGVFVYVNIYRNGTLIANNITTSTYTDTSLNTDTKYTYFITPYGNVTMGVSQSITAYTLPLINANSLSISNISSSSLTLSYSGIFDSVNIYRGSTLIVTGNTGNLYVDTGILNYPNTLFTYTIVPENVGNAGSSASISITTPAKLNSLTPGTIGYQSIQMLFTGIYQYVTITRDDGTITTLASHLIDTSFTDTGLLGDTQYVYTVTPYNSAVVPTAGSSLIMTAYTLPSLTIGSITATNIFATSMIIHFTGYYSFVNLYRNDSILVKAGITGTYYQDSNLTANTQYSYTVYPYNSNHPPTMGTSATITNITTSASLTNVSFGTKTTNSVQLILDTNPAYYYVKIFRNGFYLGQTYGSSFTDYNINNVPTLAPNTAYQYVAIPYNMVDISSSIVTKTTYTASQITSATISIINTNSITLSYTGNYTNVSIYRSDMNSIPLTFNYSGNSYVDVSCQADTAYSYSIVPYNLLGEAGNTYSLSATTTLPYLSKLTPGIETLSSIQIKFTGLYQYVRVSRNSVLLNGGNKIYDISYTDSTVNDYEVPYLYTVIPYNNQDVAGSSLSITMYSLPLLNSGTISASNITTNSAHINFDGSYAYVQIYRNGTFVLTASSSPYRDIGNLSINTTYIYTIVPYNQSDLSGSSATISVLTLPNLSNTSVINDTSMTENSLTLRFLPPYTNYAYLTITSNVSTIPVNIMNTSTSYTNSGLSPNTFYNYTITPYNNTGKNTAINISNYTLPIITNHSFVTGSITTNSTSLVIGGSYSYITILRTDTNNTSYYLLNGSTTNFSSNGTIINDITNISPNTIYTYAITPYNPLNIAGTNKTLVTKTLPRMNSVSTGTLSTSNVELLLLGNYDYVNISRTYTSNNITYNSTIINNFTGTSYLDSIGLNILYTYTIIPFSYGINGTNDISGTSVQRNVYALPMLSTNPSNINITSITSTSLTLNYRNGAFSYVLITRNGVSIPNIQSNGQQSSYTDSNVSPNTSYTYVITPYNPLNIAGTPYTLSANTLPLITTVATGRTTTDSVQIKLDSSNNTFVNFDISRNGTILQSHIYDTCYVDTGLSPNTSYSYTITPYNTTNNSGNSYVYSTFTLPSIGTISITNSTAGNTVFTVNSSNYNRIDISRNDVGIITSWYIGTTYTDYTTIANTQYTYLFKPYNQLNVMGSPLLVTYNALPTLTSLTAGAQIDTSNSIQLLFSGLYNYVKIRRNGTVIVAKLSDISYTDTNLTPDTSYTYTVTPQSTMVAGDISGMYLTASAYTQPLLYNFGASYVGTTSLILTMSGLFYKANILRTTGTVQKLYTDVSGSTFTDIVNPNTLYSYQITPYSPNSLPGSYSIYSTTTSSSLSILSGTVTTSSITLLFSGAYLYLSGTIGGISAFTNLNDISYTFTGLSGYNTSYNMIVNSYNSVGVLGTSVNYSAYTLANITSVTIGTYSAFSAIINYTGNYSSVGIVRNGQTIALVNGSGITTYTDASAVPNTTYTYGVIPYNGNLPPLPGTQVNASATITTPSGLNPTIGALTTNSIQVLFGGNFSYMYLNINTVFAFLAKTTDISYIAQYLPLTTTPLSPNTPYTFTLTPYNASNVAGSAVSSTIYTLPIFTSFITNVISSSTVQLLFGGSYSYYKITRNGSTIYANTNMAYDISYVDSGLTLNSTYIYTITPYNYQNYPGTTLTTTTVITNSVFIYNGAFNLTPATYGWTVTTGTGCAYYVGNGTNYYTGTLPSITTQYFVGANSTTSSGQKIILSQAISFVGITKPTTYLLSFCAFPASVINALHTLTVYMNGITLLNNMSFGSTPNTPYSTFNLPFIISTNGTYTLNFVFYSPNNLASTIGVTAVQIFNSNIPGIGAFALDAAGLNMYYPFDLSAGIVADTNYLNNYASGLPIVDASLNGGATLTQINPAIGTACLSLNSSNQQYVSINPSINLTTSGFSICGWFYPSGTQSNLATIFSLTNPISGGVISLGYRTFYGQTRYLDFYINGTFEFIATNYSIKPGFWYFYAMSASYNVSSGKATYNFYLNNTLIHTYTNSVWPSVTSYTMNTLGYATGTAYFNGFMDDFRFYNRVLSTQDVATLWNYTVATTNNMFSLVDSYKLNMYYPFDLLNQSATYLPILVVANGGFDYPILATNSYINNPVVVGWSITSGTKYTLYNGTSNYAYGLPAGISQYMGIQSGTSLGKSTYTMSQTMTLSAGTGIPTQYILSFVAFPLDNSYNSAHTFSVNFGNTSLLLNQSFANSSSTVPYNSYNLPFQVNNSGTFTLSFVFSNTGSMTSTIGITKVQVSSNTIIGSGYNAIDTTNLSIYYPLSILAGSTSGTSVYNFYNGTGVLDAVLNNGATMVTSNPAPYMGSACLSLSSTSSQSMTINSSFTIAPTATVGSGFSIGGWFYASGVQNTKATIFCLAGTSGQISLSYKSYLGNNQYLDFLVTGCVEYIAGSYPITANNWYFFTMVASCQSTSGNTNTTYQFYLNNILLSTKYGPWPTVTSYTNNTLGYGAGGYFNGAIQDMRFYTRILSTQDINALWNYGIVQRNNYFGLIDTAGINMYYSLDSTTTLNYKVLSIIDLATTNGMFTIPTLAQNSTSSLNPSTLINWLFSTNAQYYLYNGNSVYAYGLPSTVSQYIGIVGISSLYAITMYQTISVTVTTSTQFILSFHAFPADNNYNTKQTLTVTIGGVTLLSNYSFIASSSTVPYNTFNIPFSISQTGNYPLVFSFANTTNDTSGSILCVTGVSVANILAGSAYNTIDPSGLALYYPFNSGSIIGSVLNDYTTGVAIPDATITNNAIITTTNPTPIYGSGSLSLSSNANQSATLNSFILPTVPVSSAGGSVGFSVSCWFDPSGAQPYNACIFSLRNSANLGISTFYNETNSWLDISINGVTYDIIPNMNPITPGTWNLLVLVGSCLGGFASSGASYTLYLNNRVIQTFVGAWPSTVSSYTTNTLGYGGNGTGYFNGNIDDFRTYTRALSSQDVATLWNSVEIGNSFGNIIDPVNLQIYYPFNQGTNINYYGQLVSTNGKFSSQILTTNSTSSSNPTIYGWTFSNNSSYYLYNGTSVYGYGLPTGISQYVGMRMVPGGGTTTFSQSIPATAFSKSDNSYLVMFQAFPMDASYNSSHTLTVSLGNVILLNNVSFTVSNTTVPYISYVLPLTIAYTGSYTLNFRFTNPDGISASTICITNIQVILANTPAVGSQVVDPTGLQVYYPFDLSAGIVGANLYDYATGVGVADAIANFGASIGTNYTPLAGTGYLSLASANNQSVTMTKTISIGASPTTGAGFSITGWFNTYSIMPNFNACIFSWIGSGGNNISAFLQRNNNYLDFSCNGVQEIICNDTIFPNTWNYFAMVAKYNGAGSTGTTYTYYFNNQSVSVNGAWPLSTTYTSLQLGQNTAAGLGYFNGGIDDFRIYTRPLSKQDITSVWNYGMAYQKKYGNLVDPTALQIYYPFSQGAEISYYDSFNTLVVSNGLFISKSPTGTNPPISGWTTTVGTGASYILSEKGTSNYTYGLPTSVTQYLVVSAGNAGTSTTISQNILFVLTNVNFTNYILSFKVFPIDNGYNPVQTLSVSIGNIVLLNKVVFVSSTTSVPYTTFNIPITLNYSGTFPLAFTFSNSTTVVSSLCIADVSMIPSGSASPYGAGYNTVDISNMAMYYSFDANSYGGTLIHDYATGTAVIDASMSSIGMIGPAIGGKQIGTACISFNAISNQSATLASFTVPPQTTGNGLSFTTWFYPSGTQTTNATLFSFQNTTGGSISCFYNGANNWLDISANPGTEYVAWSYRIVPNTWNFFAYIIQYNGSTTTHSYYLNDVSMSKTVGMWPDVSSSYTKNWLGYGSNLGYFNGYMDDFRMYKRAISSQEIFSLWQYGNSFINTNYGNIIDPTAIQVYYPFSQSTICPVFTSVSVAFSAYSGLSTGSGTLTVNYSSPVSFFNVSVARNTSGVIGSGNQIIQPRGATSMIDTNLRADTSYNYSITPYSEYGVKGSTITTTTISPTADVSFTNYSAINTTGLTLNFDTSVPYYYTSIARITNDVCGSFITQPVGQYVFTDISLSANTKYAYSVTSYNILNISGGTINRTATVYTLPVVTNITGVATSNQLTITVIGSYSYFTWLNTNTGTTATVAPGVTSFVDTSNISNTNIGYIYTITPYNVSNAVGTPITSSQIYSLPNVTITQSAITTIPYNATVVNTSNTNVIVNSVVGNSYSLAYNVVDNTKLLMYYYFDPSYSVEKITVNVVGGYYYFKWKNNVTGISNTMAPGVNSFVDTYRIAYNTAYTYNITPYNQSNVAGSSYTTATLNTLPLIYNTTVVQTISSEYVNLVINGSYYYFTWKNNQTGMTATTTPGVTSFTDTSISYGMSYNYTITPYNIVDASGDLVTTPVVYAFPNITSSSSVVTAGTITTNVVGAYNYFTWKNNQTGMTATTSPGVTSFTDTTNIAYNTAYTYTFTPYNTVNTAGYTYTTPTVYSLPIITATVPSAIRTANYDQMSVSVTGSYNYFTWINNQTGLGATTLPGVTSFVDSSSIAYNVSYTYRITPYNVVNVSGGLVTTTALYSLPNVASSSSVVTAGQINTSVVGAYSYFAWTNNQTGITATMAPGITSFTDTSNIAYNTAYTYNIVPYNPNNTYGYTYTTPTVYSLPIITATVPSAIRTANYDQMSVSVTGSYSYFTWINNQTGLGATTLPGVTSFVDSSSIDYNVSYTYRITPYNVVNVSGGLVTTTALYSLPNVTSSSSVVTAGNIATSVVGVYSYFAWTNNQTGITATMAPGVTSFTDTSNIAYNTTYTYNIVPYNPNNTYGYTYTTPTLYSLPIVTGFSVIPSTVQLTISVIGSYSYITWKNNVTGTTVTLAPGVTSFVDNTAITSGASYTYTITPYNVVNVSGGTVTSPSYVAANQILNNVSNGGFSVPLLSTGAKSFNPSISGWNFRSGTNYYLYNGSGVGTAYTSPLPSASTQYLGMYSGTTIGTVSVAYQTMFLSTTTMDTKFLLSFAVFPLDGSYNAGQTMSVSIGNIVLFQNYSLPVSSTTVPYITMNYPFSIGNTGNYTLTFTINNNTTSPSTIGITNVIVQNYNNSPGIGYNAIDPSGMAMYYAFDPSAGIVGSTLYDYATGSQFADGVVYNNAIVQTAIPMVGKSSLYISSASSQYVSLGSVTMPSGVLNAGFTIAGWFYILGTQATNAVVFCLNSGSSIANGNNLIMYYNTLLGAWEFLITGCSPYIMNNVNMKANTWNFFAVTIQYQGSGNTGTLYNYYLNGSLVNTISSTWPSGVSYTNNTIGYANGLGYFNGYIDDFRVYTRTLTANDVLSLWDYGVLCTPKLTPGIIDSTAMIMYYNFDMTTITPIAMNPPVTLYNGVFTSPIVSTNTASIANVAVANWLFSSGAQYNVYNGTAVYANATSLPYTVTQYVGIVSNTMGAGSYTMSQNLVFTIGSATSTSTTYQLSFYAFPRDNSYNTNHTMSVSIGNVTLVSGVVFTVSATSVPYTPFNIPMVIPVSGTYKLTFTFQNTSAITSTICITNVAITNTATVASAYNLVNPTSQAMYYPFDTNTVSGTGIYNYASGYNTLFPDASLNAGAQISTTNPFIGTGSVSLLSASSQYVTVAPLTVPVATTGAGVTFSGWFNASGTQPPFATLFNMSGSGGKISLFYNGNNSWLDFSANGGVEYIASSNPVLMNNWNYFAYTILYNGTNATHSYYLNNKLLTTLTGAYPSTVSYTNNTLGYGAGLGYFNGFMDDFRVYTRVLSVQEIGGLWNFGVSPSMSYSLIDVSGMNMYYSMDNGTRV</sequence>
<protein>
    <recommendedName>
        <fullName evidence="1">Fibronectin type-III domain-containing protein</fullName>
    </recommendedName>
</protein>
<accession>A0A6C0IC79</accession>
<dbReference type="InterPro" id="IPR013320">
    <property type="entry name" value="ConA-like_dom_sf"/>
</dbReference>
<dbReference type="Gene3D" id="2.60.120.200">
    <property type="match status" value="7"/>
</dbReference>
<dbReference type="PROSITE" id="PS50853">
    <property type="entry name" value="FN3"/>
    <property type="match status" value="1"/>
</dbReference>
<name>A0A6C0IC79_9ZZZZ</name>
<organism evidence="2">
    <name type="scientific">viral metagenome</name>
    <dbReference type="NCBI Taxonomy" id="1070528"/>
    <lineage>
        <taxon>unclassified sequences</taxon>
        <taxon>metagenomes</taxon>
        <taxon>organismal metagenomes</taxon>
    </lineage>
</organism>
<reference evidence="2" key="1">
    <citation type="journal article" date="2020" name="Nature">
        <title>Giant virus diversity and host interactions through global metagenomics.</title>
        <authorList>
            <person name="Schulz F."/>
            <person name="Roux S."/>
            <person name="Paez-Espino D."/>
            <person name="Jungbluth S."/>
            <person name="Walsh D.A."/>
            <person name="Denef V.J."/>
            <person name="McMahon K.D."/>
            <person name="Konstantinidis K.T."/>
            <person name="Eloe-Fadrosh E.A."/>
            <person name="Kyrpides N.C."/>
            <person name="Woyke T."/>
        </authorList>
    </citation>
    <scope>NUCLEOTIDE SEQUENCE</scope>
    <source>
        <strain evidence="2">GVMAG-M-3300023184-68</strain>
    </source>
</reference>
<proteinExistence type="predicted"/>
<dbReference type="Pfam" id="PF13385">
    <property type="entry name" value="Laminin_G_3"/>
    <property type="match status" value="7"/>
</dbReference>
<feature type="domain" description="Fibronectin type-III" evidence="1">
    <location>
        <begin position="3099"/>
        <end position="3184"/>
    </location>
</feature>
<dbReference type="InterPro" id="IPR003961">
    <property type="entry name" value="FN3_dom"/>
</dbReference>